<evidence type="ECO:0000259" key="6">
    <source>
        <dbReference type="PROSITE" id="PS50048"/>
    </source>
</evidence>
<feature type="domain" description="Zn(2)-C6 fungal-type" evidence="6">
    <location>
        <begin position="47"/>
        <end position="79"/>
    </location>
</feature>
<feature type="region of interest" description="Disordered" evidence="5">
    <location>
        <begin position="203"/>
        <end position="238"/>
    </location>
</feature>
<dbReference type="AlphaFoldDB" id="A0A0J7B9X5"/>
<dbReference type="SUPFAM" id="SSF57701">
    <property type="entry name" value="Zn2/Cys6 DNA-binding domain"/>
    <property type="match status" value="1"/>
</dbReference>
<keyword evidence="2" id="KW-0238">DNA-binding</keyword>
<dbReference type="GO" id="GO:0000981">
    <property type="term" value="F:DNA-binding transcription factor activity, RNA polymerase II-specific"/>
    <property type="evidence" value="ECO:0007669"/>
    <property type="project" value="InterPro"/>
</dbReference>
<dbReference type="CDD" id="cd00067">
    <property type="entry name" value="GAL4"/>
    <property type="match status" value="1"/>
</dbReference>
<dbReference type="PANTHER" id="PTHR47425:SF2">
    <property type="entry name" value="FARB-RELATED"/>
    <property type="match status" value="1"/>
</dbReference>
<protein>
    <recommendedName>
        <fullName evidence="6">Zn(2)-C6 fungal-type domain-containing protein</fullName>
    </recommendedName>
</protein>
<reference evidence="8" key="1">
    <citation type="journal article" date="2010" name="Genome Res.">
        <title>Population genomic sequencing of Coccidioides fungi reveals recent hybridization and transposon control.</title>
        <authorList>
            <person name="Neafsey D.E."/>
            <person name="Barker B.M."/>
            <person name="Sharpton T.J."/>
            <person name="Stajich J.E."/>
            <person name="Park D.J."/>
            <person name="Whiston E."/>
            <person name="Hung C.-Y."/>
            <person name="McMahan C."/>
            <person name="White J."/>
            <person name="Sykes S."/>
            <person name="Heiman D."/>
            <person name="Young S."/>
            <person name="Zeng Q."/>
            <person name="Abouelleil A."/>
            <person name="Aftuck L."/>
            <person name="Bessette D."/>
            <person name="Brown A."/>
            <person name="FitzGerald M."/>
            <person name="Lui A."/>
            <person name="Macdonald J.P."/>
            <person name="Priest M."/>
            <person name="Orbach M.J."/>
            <person name="Galgiani J.N."/>
            <person name="Kirkland T.N."/>
            <person name="Cole G.T."/>
            <person name="Birren B.W."/>
            <person name="Henn M.R."/>
            <person name="Taylor J.W."/>
            <person name="Rounsley S.D."/>
        </authorList>
    </citation>
    <scope>NUCLEOTIDE SEQUENCE [LARGE SCALE GENOMIC DNA]</scope>
    <source>
        <strain evidence="8">RMSCC 2394</strain>
    </source>
</reference>
<dbReference type="STRING" id="404692.A0A0J7B9X5"/>
<evidence type="ECO:0000256" key="4">
    <source>
        <dbReference type="ARBA" id="ARBA00023242"/>
    </source>
</evidence>
<dbReference type="OrthoDB" id="39175at2759"/>
<dbReference type="InterPro" id="IPR052761">
    <property type="entry name" value="Fungal_Detox/Toxin_TFs"/>
</dbReference>
<dbReference type="InterPro" id="IPR001138">
    <property type="entry name" value="Zn2Cys6_DnaBD"/>
</dbReference>
<gene>
    <name evidence="7" type="ORF">CIRG_06513</name>
</gene>
<evidence type="ECO:0000256" key="5">
    <source>
        <dbReference type="SAM" id="MobiDB-lite"/>
    </source>
</evidence>
<dbReference type="InterPro" id="IPR036864">
    <property type="entry name" value="Zn2-C6_fun-type_DNA-bd_sf"/>
</dbReference>
<keyword evidence="4" id="KW-0539">Nucleus</keyword>
<evidence type="ECO:0000313" key="7">
    <source>
        <dbReference type="EMBL" id="KMP06832.1"/>
    </source>
</evidence>
<sequence>MDEAMGYKHSSPEPESSQNDSPQKRTASEAALDNNDGRATRKRAAKACQSCRSRKVRCSVSDHGVPCYNCKLDELECIIPERKRPTRTAKRDKSLGAVISEAVLRMDSSTPDAGSVQSDIVRRPSSATIPDDWEGNFGYSIDTPPNSTGSPAHFASEHTELEKAEFVELPPCDEELARWFSVMPARVVDKMFEYLTLLSQYGQGDSLSPRPQHPKFKPNEKVRLIPPGNSTKRKTLSPEVQDHLRYHMASQQNLYPSSRPLEPPSPQSPTEDACQLALHDPQRNISLLKQLRDSHAAASRTMSTLEATIRKVDAQLTNRREPRFGSSPPNCRVAPPTCAFPHSLASTKKTPPTLTPPPENQSAYAMSIQTLQQLEKLFAPAAQRDPAPSHTDYRNPQSQQNGLPAKPEGALDGLNDGLGGRGEDFEETFDSLIDFGGEDSLFQLV</sequence>
<keyword evidence="3" id="KW-0804">Transcription</keyword>
<evidence type="ECO:0000256" key="2">
    <source>
        <dbReference type="ARBA" id="ARBA00023125"/>
    </source>
</evidence>
<dbReference type="GO" id="GO:0003677">
    <property type="term" value="F:DNA binding"/>
    <property type="evidence" value="ECO:0007669"/>
    <property type="project" value="UniProtKB-KW"/>
</dbReference>
<feature type="region of interest" description="Disordered" evidence="5">
    <location>
        <begin position="382"/>
        <end position="424"/>
    </location>
</feature>
<evidence type="ECO:0000256" key="3">
    <source>
        <dbReference type="ARBA" id="ARBA00023163"/>
    </source>
</evidence>
<dbReference type="PANTHER" id="PTHR47425">
    <property type="entry name" value="FARB-RELATED"/>
    <property type="match status" value="1"/>
</dbReference>
<dbReference type="Pfam" id="PF00172">
    <property type="entry name" value="Zn_clus"/>
    <property type="match status" value="1"/>
</dbReference>
<name>A0A0J7B9X5_COCIT</name>
<dbReference type="Proteomes" id="UP000054565">
    <property type="component" value="Unassembled WGS sequence"/>
</dbReference>
<dbReference type="PROSITE" id="PS50048">
    <property type="entry name" value="ZN2_CY6_FUNGAL_2"/>
    <property type="match status" value="1"/>
</dbReference>
<evidence type="ECO:0000313" key="8">
    <source>
        <dbReference type="Proteomes" id="UP000054565"/>
    </source>
</evidence>
<proteinExistence type="predicted"/>
<keyword evidence="1" id="KW-0805">Transcription regulation</keyword>
<dbReference type="PROSITE" id="PS00463">
    <property type="entry name" value="ZN2_CY6_FUNGAL_1"/>
    <property type="match status" value="1"/>
</dbReference>
<evidence type="ECO:0000256" key="1">
    <source>
        <dbReference type="ARBA" id="ARBA00023015"/>
    </source>
</evidence>
<dbReference type="GO" id="GO:0008270">
    <property type="term" value="F:zinc ion binding"/>
    <property type="evidence" value="ECO:0007669"/>
    <property type="project" value="InterPro"/>
</dbReference>
<accession>A0A0J7B9X5</accession>
<organism evidence="7 8">
    <name type="scientific">Coccidioides immitis RMSCC 2394</name>
    <dbReference type="NCBI Taxonomy" id="404692"/>
    <lineage>
        <taxon>Eukaryota</taxon>
        <taxon>Fungi</taxon>
        <taxon>Dikarya</taxon>
        <taxon>Ascomycota</taxon>
        <taxon>Pezizomycotina</taxon>
        <taxon>Eurotiomycetes</taxon>
        <taxon>Eurotiomycetidae</taxon>
        <taxon>Onygenales</taxon>
        <taxon>Onygenaceae</taxon>
        <taxon>Coccidioides</taxon>
    </lineage>
</organism>
<dbReference type="Gene3D" id="4.10.240.10">
    <property type="entry name" value="Zn(2)-C6 fungal-type DNA-binding domain"/>
    <property type="match status" value="1"/>
</dbReference>
<dbReference type="EMBL" id="DS028096">
    <property type="protein sequence ID" value="KMP06832.1"/>
    <property type="molecule type" value="Genomic_DNA"/>
</dbReference>
<dbReference type="SMART" id="SM00066">
    <property type="entry name" value="GAL4"/>
    <property type="match status" value="1"/>
</dbReference>
<feature type="region of interest" description="Disordered" evidence="5">
    <location>
        <begin position="1"/>
        <end position="46"/>
    </location>
</feature>